<gene>
    <name evidence="1" type="ORF">BST29_10640</name>
</gene>
<dbReference type="Proteomes" id="UP000243140">
    <property type="component" value="Unassembled WGS sequence"/>
</dbReference>
<evidence type="ECO:0008006" key="3">
    <source>
        <dbReference type="Google" id="ProtNLM"/>
    </source>
</evidence>
<dbReference type="EMBL" id="MVHV01000009">
    <property type="protein sequence ID" value="ORA82720.1"/>
    <property type="molecule type" value="Genomic_DNA"/>
</dbReference>
<evidence type="ECO:0000313" key="1">
    <source>
        <dbReference type="EMBL" id="ORA82720.1"/>
    </source>
</evidence>
<name>A0ABX3SRX5_MYCMA</name>
<organism evidence="1 2">
    <name type="scientific">Mycobacterium malmoense</name>
    <dbReference type="NCBI Taxonomy" id="1780"/>
    <lineage>
        <taxon>Bacteria</taxon>
        <taxon>Bacillati</taxon>
        <taxon>Actinomycetota</taxon>
        <taxon>Actinomycetes</taxon>
        <taxon>Mycobacteriales</taxon>
        <taxon>Mycobacteriaceae</taxon>
        <taxon>Mycobacterium</taxon>
    </lineage>
</organism>
<keyword evidence="2" id="KW-1185">Reference proteome</keyword>
<comment type="caution">
    <text evidence="1">The sequence shown here is derived from an EMBL/GenBank/DDBJ whole genome shotgun (WGS) entry which is preliminary data.</text>
</comment>
<evidence type="ECO:0000313" key="2">
    <source>
        <dbReference type="Proteomes" id="UP000243140"/>
    </source>
</evidence>
<accession>A0ABX3SRX5</accession>
<reference evidence="1 2" key="1">
    <citation type="submission" date="2017-02" db="EMBL/GenBank/DDBJ databases">
        <title>The new phylogeny of genus Mycobacterium.</title>
        <authorList>
            <person name="Tortoli E."/>
            <person name="Trovato A."/>
            <person name="Cirillo D.M."/>
        </authorList>
    </citation>
    <scope>NUCLEOTIDE SEQUENCE [LARGE SCALE GENOMIC DNA]</scope>
    <source>
        <strain evidence="1 2">IP1130001</strain>
    </source>
</reference>
<protein>
    <recommendedName>
        <fullName evidence="3">Beta-ketoacyl synthase N-terminal domain-containing protein</fullName>
    </recommendedName>
</protein>
<sequence>MRVRIGDSALVSALIGLGLVGDGTQSGLLFAPRTGLSEWSQAEDELAEAFALARATAIDGAPVVFLVQSTAILGRTSPLDAAVATGLLGGTRALAVELRKTCGYATVLAVGENVQSHTVAVAVELLLATRGANGQVYPLGTEHLGAALP</sequence>
<proteinExistence type="predicted"/>